<dbReference type="AlphaFoldDB" id="A0A1N7FAC1"/>
<evidence type="ECO:0000313" key="1">
    <source>
        <dbReference type="EMBL" id="SIR97301.1"/>
    </source>
</evidence>
<dbReference type="EMBL" id="FTNR01000006">
    <property type="protein sequence ID" value="SIR97301.1"/>
    <property type="molecule type" value="Genomic_DNA"/>
</dbReference>
<gene>
    <name evidence="1" type="ORF">SAMN05421752_106131</name>
</gene>
<sequence>MYSTITPLLYENSFGGLYSYIVRDESAAVAVDDLDDVPR</sequence>
<accession>A0A1N7FAC1</accession>
<dbReference type="Proteomes" id="UP000185936">
    <property type="component" value="Unassembled WGS sequence"/>
</dbReference>
<name>A0A1N7FAC1_9EURY</name>
<proteinExistence type="predicted"/>
<organism evidence="1 2">
    <name type="scientific">Natronorubrum thiooxidans</name>
    <dbReference type="NCBI Taxonomy" id="308853"/>
    <lineage>
        <taxon>Archaea</taxon>
        <taxon>Methanobacteriati</taxon>
        <taxon>Methanobacteriota</taxon>
        <taxon>Stenosarchaea group</taxon>
        <taxon>Halobacteria</taxon>
        <taxon>Halobacteriales</taxon>
        <taxon>Natrialbaceae</taxon>
        <taxon>Natronorubrum</taxon>
    </lineage>
</organism>
<keyword evidence="2" id="KW-1185">Reference proteome</keyword>
<protein>
    <submittedName>
        <fullName evidence="1">Uncharacterized protein</fullName>
    </submittedName>
</protein>
<evidence type="ECO:0000313" key="2">
    <source>
        <dbReference type="Proteomes" id="UP000185936"/>
    </source>
</evidence>
<reference evidence="2" key="1">
    <citation type="submission" date="2017-01" db="EMBL/GenBank/DDBJ databases">
        <authorList>
            <person name="Varghese N."/>
            <person name="Submissions S."/>
        </authorList>
    </citation>
    <scope>NUCLEOTIDE SEQUENCE [LARGE SCALE GENOMIC DNA]</scope>
    <source>
        <strain evidence="2">type strain: HArc-</strain>
    </source>
</reference>